<evidence type="ECO:0000256" key="1">
    <source>
        <dbReference type="SAM" id="Phobius"/>
    </source>
</evidence>
<keyword evidence="3" id="KW-1185">Reference proteome</keyword>
<dbReference type="Proteomes" id="UP001189624">
    <property type="component" value="Chromosome 10"/>
</dbReference>
<name>A0AA86W202_9FABA</name>
<gene>
    <name evidence="2" type="ORF">AYBTSS11_LOCUS29072</name>
</gene>
<keyword evidence="1" id="KW-1133">Transmembrane helix</keyword>
<evidence type="ECO:0000313" key="2">
    <source>
        <dbReference type="EMBL" id="CAJ1976929.1"/>
    </source>
</evidence>
<organism evidence="2 3">
    <name type="scientific">Sphenostylis stenocarpa</name>
    <dbReference type="NCBI Taxonomy" id="92480"/>
    <lineage>
        <taxon>Eukaryota</taxon>
        <taxon>Viridiplantae</taxon>
        <taxon>Streptophyta</taxon>
        <taxon>Embryophyta</taxon>
        <taxon>Tracheophyta</taxon>
        <taxon>Spermatophyta</taxon>
        <taxon>Magnoliopsida</taxon>
        <taxon>eudicotyledons</taxon>
        <taxon>Gunneridae</taxon>
        <taxon>Pentapetalae</taxon>
        <taxon>rosids</taxon>
        <taxon>fabids</taxon>
        <taxon>Fabales</taxon>
        <taxon>Fabaceae</taxon>
        <taxon>Papilionoideae</taxon>
        <taxon>50 kb inversion clade</taxon>
        <taxon>NPAAA clade</taxon>
        <taxon>indigoferoid/millettioid clade</taxon>
        <taxon>Phaseoleae</taxon>
        <taxon>Sphenostylis</taxon>
    </lineage>
</organism>
<proteinExistence type="predicted"/>
<accession>A0AA86W202</accession>
<keyword evidence="1" id="KW-0472">Membrane</keyword>
<keyword evidence="1" id="KW-0812">Transmembrane</keyword>
<sequence length="97" mass="10597">MLIPIISSILIMLLIFFSFSLGYYVGRCEASRASDITNSFNNKGNGTQDFTNTTIIIINGGWSCCSMFNLQAVRWFVTYSGTPDASSTSLQSCAAFP</sequence>
<dbReference type="AlphaFoldDB" id="A0AA86W202"/>
<feature type="non-terminal residue" evidence="2">
    <location>
        <position position="97"/>
    </location>
</feature>
<feature type="transmembrane region" description="Helical" evidence="1">
    <location>
        <begin position="6"/>
        <end position="25"/>
    </location>
</feature>
<evidence type="ECO:0000313" key="3">
    <source>
        <dbReference type="Proteomes" id="UP001189624"/>
    </source>
</evidence>
<protein>
    <submittedName>
        <fullName evidence="2">Uncharacterized protein</fullName>
    </submittedName>
</protein>
<dbReference type="Gramene" id="rna-AYBTSS11_LOCUS29072">
    <property type="protein sequence ID" value="CAJ1976929.1"/>
    <property type="gene ID" value="gene-AYBTSS11_LOCUS29072"/>
</dbReference>
<reference evidence="2" key="1">
    <citation type="submission" date="2023-10" db="EMBL/GenBank/DDBJ databases">
        <authorList>
            <person name="Domelevo Entfellner J.-B."/>
        </authorList>
    </citation>
    <scope>NUCLEOTIDE SEQUENCE</scope>
</reference>
<dbReference type="EMBL" id="OY731407">
    <property type="protein sequence ID" value="CAJ1976929.1"/>
    <property type="molecule type" value="Genomic_DNA"/>
</dbReference>